<dbReference type="InterPro" id="IPR015424">
    <property type="entry name" value="PyrdxlP-dep_Trfase"/>
</dbReference>
<dbReference type="EMBL" id="HG994580">
    <property type="protein sequence ID" value="CAF2770516.1"/>
    <property type="molecule type" value="Genomic_DNA"/>
</dbReference>
<feature type="domain" description="Aminotransferase class I/classII large" evidence="8">
    <location>
        <begin position="711"/>
        <end position="998"/>
    </location>
</feature>
<dbReference type="InterPro" id="IPR004839">
    <property type="entry name" value="Aminotransferase_I/II_large"/>
</dbReference>
<name>A0A7R8CCE9_LEPSM</name>
<accession>A0A7R8CCE9</accession>
<keyword evidence="4 9" id="KW-0808">Transferase</keyword>
<evidence type="ECO:0000256" key="2">
    <source>
        <dbReference type="ARBA" id="ARBA00008392"/>
    </source>
</evidence>
<dbReference type="Gene3D" id="3.40.640.10">
    <property type="entry name" value="Type I PLP-dependent aspartate aminotransferase-like (Major domain)"/>
    <property type="match status" value="2"/>
</dbReference>
<dbReference type="InterPro" id="IPR050087">
    <property type="entry name" value="AON_synthase_class-II"/>
</dbReference>
<keyword evidence="10" id="KW-1185">Reference proteome</keyword>
<dbReference type="EC" id="2.3.1.50" evidence="3"/>
<evidence type="ECO:0000256" key="4">
    <source>
        <dbReference type="ARBA" id="ARBA00022679"/>
    </source>
</evidence>
<comment type="catalytic activity">
    <reaction evidence="7">
        <text>L-serine + hexadecanoyl-CoA + H(+) = 3-oxosphinganine + CO2 + CoA</text>
        <dbReference type="Rhea" id="RHEA:14761"/>
        <dbReference type="ChEBI" id="CHEBI:15378"/>
        <dbReference type="ChEBI" id="CHEBI:16526"/>
        <dbReference type="ChEBI" id="CHEBI:33384"/>
        <dbReference type="ChEBI" id="CHEBI:57287"/>
        <dbReference type="ChEBI" id="CHEBI:57379"/>
        <dbReference type="ChEBI" id="CHEBI:58299"/>
        <dbReference type="EC" id="2.3.1.50"/>
    </reaction>
</comment>
<evidence type="ECO:0000259" key="8">
    <source>
        <dbReference type="Pfam" id="PF00155"/>
    </source>
</evidence>
<dbReference type="AlphaFoldDB" id="A0A7R8CCE9"/>
<dbReference type="GO" id="GO:0030170">
    <property type="term" value="F:pyridoxal phosphate binding"/>
    <property type="evidence" value="ECO:0007669"/>
    <property type="project" value="InterPro"/>
</dbReference>
<dbReference type="GO" id="GO:0017059">
    <property type="term" value="C:serine palmitoyltransferase complex"/>
    <property type="evidence" value="ECO:0007669"/>
    <property type="project" value="TreeGrafter"/>
</dbReference>
<dbReference type="PANTHER" id="PTHR13693:SF3">
    <property type="entry name" value="LD36009P"/>
    <property type="match status" value="1"/>
</dbReference>
<dbReference type="GO" id="GO:0046512">
    <property type="term" value="P:sphingosine biosynthetic process"/>
    <property type="evidence" value="ECO:0007669"/>
    <property type="project" value="TreeGrafter"/>
</dbReference>
<comment type="similarity">
    <text evidence="2">Belongs to the class-II pyridoxal-phosphate-dependent aminotransferase family.</text>
</comment>
<gene>
    <name evidence="9" type="ORF">LSAA_773</name>
</gene>
<proteinExistence type="inferred from homology"/>
<dbReference type="PANTHER" id="PTHR13693">
    <property type="entry name" value="CLASS II AMINOTRANSFERASE/8-AMINO-7-OXONONANOATE SYNTHASE"/>
    <property type="match status" value="1"/>
</dbReference>
<dbReference type="Pfam" id="PF00155">
    <property type="entry name" value="Aminotran_1_2"/>
    <property type="match status" value="2"/>
</dbReference>
<protein>
    <recommendedName>
        <fullName evidence="3">serine C-palmitoyltransferase</fullName>
        <ecNumber evidence="3">2.3.1.50</ecNumber>
    </recommendedName>
</protein>
<comment type="cofactor">
    <cofactor evidence="1">
        <name>pyridoxal 5'-phosphate</name>
        <dbReference type="ChEBI" id="CHEBI:597326"/>
    </cofactor>
</comment>
<dbReference type="Proteomes" id="UP000675881">
    <property type="component" value="Chromosome 1"/>
</dbReference>
<organism evidence="9 10">
    <name type="scientific">Lepeophtheirus salmonis</name>
    <name type="common">Salmon louse</name>
    <name type="synonym">Caligus salmonis</name>
    <dbReference type="NCBI Taxonomy" id="72036"/>
    <lineage>
        <taxon>Eukaryota</taxon>
        <taxon>Metazoa</taxon>
        <taxon>Ecdysozoa</taxon>
        <taxon>Arthropoda</taxon>
        <taxon>Crustacea</taxon>
        <taxon>Multicrustacea</taxon>
        <taxon>Hexanauplia</taxon>
        <taxon>Copepoda</taxon>
        <taxon>Siphonostomatoida</taxon>
        <taxon>Caligidae</taxon>
        <taxon>Lepeophtheirus</taxon>
    </lineage>
</organism>
<keyword evidence="6 9" id="KW-0012">Acyltransferase</keyword>
<dbReference type="InterPro" id="IPR015422">
    <property type="entry name" value="PyrdxlP-dep_Trfase_small"/>
</dbReference>
<evidence type="ECO:0000256" key="3">
    <source>
        <dbReference type="ARBA" id="ARBA00013220"/>
    </source>
</evidence>
<evidence type="ECO:0000313" key="9">
    <source>
        <dbReference type="EMBL" id="CAF2770516.1"/>
    </source>
</evidence>
<dbReference type="GO" id="GO:0004758">
    <property type="term" value="F:serine C-palmitoyltransferase activity"/>
    <property type="evidence" value="ECO:0007669"/>
    <property type="project" value="UniProtKB-EC"/>
</dbReference>
<dbReference type="SUPFAM" id="SSF53383">
    <property type="entry name" value="PLP-dependent transferases"/>
    <property type="match status" value="2"/>
</dbReference>
<dbReference type="Gene3D" id="3.90.1150.10">
    <property type="entry name" value="Aspartate Aminotransferase, domain 1"/>
    <property type="match status" value="2"/>
</dbReference>
<evidence type="ECO:0000256" key="7">
    <source>
        <dbReference type="ARBA" id="ARBA00048528"/>
    </source>
</evidence>
<dbReference type="GO" id="GO:0046513">
    <property type="term" value="P:ceramide biosynthetic process"/>
    <property type="evidence" value="ECO:0007669"/>
    <property type="project" value="TreeGrafter"/>
</dbReference>
<evidence type="ECO:0000256" key="1">
    <source>
        <dbReference type="ARBA" id="ARBA00001933"/>
    </source>
</evidence>
<dbReference type="CDD" id="cd06454">
    <property type="entry name" value="KBL_like"/>
    <property type="match status" value="1"/>
</dbReference>
<evidence type="ECO:0000313" key="10">
    <source>
        <dbReference type="Proteomes" id="UP000675881"/>
    </source>
</evidence>
<dbReference type="GO" id="GO:0016020">
    <property type="term" value="C:membrane"/>
    <property type="evidence" value="ECO:0007669"/>
    <property type="project" value="GOC"/>
</dbReference>
<keyword evidence="5" id="KW-0663">Pyridoxal phosphate</keyword>
<dbReference type="InterPro" id="IPR001917">
    <property type="entry name" value="Aminotrans_II_pyridoxalP_BS"/>
</dbReference>
<evidence type="ECO:0000256" key="5">
    <source>
        <dbReference type="ARBA" id="ARBA00022898"/>
    </source>
</evidence>
<sequence length="1025" mass="115143">METLSPIAEVVNMVCSQETHLRKKSNGLNSGKFISRENKIPSSTYVRSTDPATFESASKWVKFCCYFAYFVLYLVGKMNDFIFGMGAKGKRETDREGYAPLYSSFESFYTRHMFRRFKDVAFQPICSVPGSTVEVLSRETTDEKWSFTILDKKTKCINLGSYNYLGYSENTGICTEGAISEISEKGLTLSSSPHEYGKHQTQVELESVVSRFLGVEDAITFGMGFGTNTLNIPSLFNSNTLVLSDALNHASLILGLRLSKCHVKVFKHNDVRDLERLLRQGLIHGHNKTRRPWKKVVIVVEGVYSMEGSIVCLPEILALKNKYGAYIYLDEAHSVGAMGPNGRGVVDYYNLDPNDIDIMMGTFTKSFGAAGGYIAGSKKLIDYLRIQSHAQCYSPAISPPVARQIIQSMKCIMREPGFPDGLVRVQALAKNSRYFRRKLHQMGFIIYGHNDSPVVPLLLFNPSKIRAFVYELLLRNLATVTVGFPGISLTNERARFCLSAGHTKEMVDQAFKSHPRILHIEKDDDTIILNSLSSISSPSLQVSSALEQFTLIYVKEINYGDEEEIKDECYKIFELCRSLKSFGSHLLTVLLKTPKDDQVLSHPVLETFLLREVGIIRESIFGIPSKTRETNREGYSPLYASFESFYTRNVFRRLKDSFSHPIASVPGATVKIIGSYNYLGFAENNGSTTEATIQEIKDRGLTTCSPRMEYGTSAVHVELERTSGKKCLVLSDEFNHASIILGLRLSGATVMVFKHNNVDNLDKIIRQAIIRGHPRTRRPWKKILIMVEGVYSMEGSIVRLPEIVAIKKKYGAYLYLDEAHSVGAMGRRGRGIVDYFDLNPKDIDILMGTFTKSFGAAGGYIAGSKTLISYLRTQTQAGCYASSISPPIARQVIASMNAVMYSIDGLKRIHRLLNNSRYFRENLKKLGFIVYGHIDSPVVPLLLFMPSKIQGFVNEMMHFNIATVGVGFPATPITEERVRFCMSAGHSKEMLDEVLSVIDRVGDQLRLKYSSRKRDPNRIIPYYDF</sequence>
<feature type="domain" description="Aminotransferase class I/classII large" evidence="8">
    <location>
        <begin position="155"/>
        <end position="511"/>
    </location>
</feature>
<dbReference type="InterPro" id="IPR015421">
    <property type="entry name" value="PyrdxlP-dep_Trfase_major"/>
</dbReference>
<reference evidence="9" key="1">
    <citation type="submission" date="2021-02" db="EMBL/GenBank/DDBJ databases">
        <authorList>
            <person name="Bekaert M."/>
        </authorList>
    </citation>
    <scope>NUCLEOTIDE SEQUENCE</scope>
    <source>
        <strain evidence="9">IoA-00</strain>
    </source>
</reference>
<evidence type="ECO:0000256" key="6">
    <source>
        <dbReference type="ARBA" id="ARBA00023315"/>
    </source>
</evidence>
<dbReference type="OrthoDB" id="65434at2759"/>
<dbReference type="PROSITE" id="PS00599">
    <property type="entry name" value="AA_TRANSFER_CLASS_2"/>
    <property type="match status" value="2"/>
</dbReference>